<dbReference type="PANTHER" id="PTHR43248:SF29">
    <property type="entry name" value="TRIPEPTIDYL AMINOPEPTIDASE"/>
    <property type="match status" value="1"/>
</dbReference>
<organism evidence="7 8">
    <name type="scientific">Kitasatospora cystarginea</name>
    <dbReference type="NCBI Taxonomy" id="58350"/>
    <lineage>
        <taxon>Bacteria</taxon>
        <taxon>Bacillati</taxon>
        <taxon>Actinomycetota</taxon>
        <taxon>Actinomycetes</taxon>
        <taxon>Kitasatosporales</taxon>
        <taxon>Streptomycetaceae</taxon>
        <taxon>Kitasatospora</taxon>
    </lineage>
</organism>
<dbReference type="SUPFAM" id="SSF53474">
    <property type="entry name" value="alpha/beta-Hydrolases"/>
    <property type="match status" value="1"/>
</dbReference>
<dbReference type="GO" id="GO:0016787">
    <property type="term" value="F:hydrolase activity"/>
    <property type="evidence" value="ECO:0007669"/>
    <property type="project" value="UniProtKB-KW"/>
</dbReference>
<evidence type="ECO:0000313" key="8">
    <source>
        <dbReference type="Proteomes" id="UP001500305"/>
    </source>
</evidence>
<feature type="region of interest" description="Disordered" evidence="4">
    <location>
        <begin position="1"/>
        <end position="42"/>
    </location>
</feature>
<name>A0ABN3DZY1_9ACTN</name>
<dbReference type="InterPro" id="IPR000073">
    <property type="entry name" value="AB_hydrolase_1"/>
</dbReference>
<dbReference type="Pfam" id="PF00561">
    <property type="entry name" value="Abhydrolase_1"/>
    <property type="match status" value="1"/>
</dbReference>
<dbReference type="InterPro" id="IPR051601">
    <property type="entry name" value="Serine_prot/Carboxylest_S33"/>
</dbReference>
<keyword evidence="3 7" id="KW-0378">Hydrolase</keyword>
<accession>A0ABN3DZY1</accession>
<dbReference type="Proteomes" id="UP001500305">
    <property type="component" value="Unassembled WGS sequence"/>
</dbReference>
<evidence type="ECO:0000256" key="1">
    <source>
        <dbReference type="ARBA" id="ARBA00010088"/>
    </source>
</evidence>
<keyword evidence="8" id="KW-1185">Reference proteome</keyword>
<dbReference type="InterPro" id="IPR029058">
    <property type="entry name" value="AB_hydrolase_fold"/>
</dbReference>
<protein>
    <submittedName>
        <fullName evidence="7">Alpha/beta hydrolase</fullName>
    </submittedName>
</protein>
<evidence type="ECO:0000259" key="5">
    <source>
        <dbReference type="Pfam" id="PF00561"/>
    </source>
</evidence>
<feature type="domain" description="Peptidase S33 tripeptidyl aminopeptidase-like C-terminal" evidence="6">
    <location>
        <begin position="463"/>
        <end position="562"/>
    </location>
</feature>
<evidence type="ECO:0000313" key="7">
    <source>
        <dbReference type="EMBL" id="GAA2245458.1"/>
    </source>
</evidence>
<reference evidence="7 8" key="1">
    <citation type="journal article" date="2019" name="Int. J. Syst. Evol. Microbiol.">
        <title>The Global Catalogue of Microorganisms (GCM) 10K type strain sequencing project: providing services to taxonomists for standard genome sequencing and annotation.</title>
        <authorList>
            <consortium name="The Broad Institute Genomics Platform"/>
            <consortium name="The Broad Institute Genome Sequencing Center for Infectious Disease"/>
            <person name="Wu L."/>
            <person name="Ma J."/>
        </authorList>
    </citation>
    <scope>NUCLEOTIDE SEQUENCE [LARGE SCALE GENOMIC DNA]</scope>
    <source>
        <strain evidence="7 8">JCM 7356</strain>
    </source>
</reference>
<evidence type="ECO:0000259" key="6">
    <source>
        <dbReference type="Pfam" id="PF08386"/>
    </source>
</evidence>
<dbReference type="PANTHER" id="PTHR43248">
    <property type="entry name" value="2-SUCCINYL-6-HYDROXY-2,4-CYCLOHEXADIENE-1-CARBOXYLATE SYNTHASE"/>
    <property type="match status" value="1"/>
</dbReference>
<sequence length="573" mass="60189">MADDAAAVPARTPKGHPMTPALRPGGLTASLRRPLPRAKRPTAAARRARAATAIAGLIATALPAVTATASAATASTAAAPVPRLVWQSCADGFECATAHVPLDYRAPHGATIDIKVIKHPAAEPAHRIGSLFYNPGGPGAPGTLALRAMTSLFPEQVQKRFDIISFDPRGVGTSTATHCFPDIAAEQRFFAGVPAGFPVGRQQERTWTDAYARFGQECLRNNPALLPHLSTANVARDMDLLRQAVGDRQLTYYGVSYGTYLGATYANLFPGRVRSMILDSAVDPVAWSTKDSAQAGRLGAFLRTGTDLAADHVLNAFLDQCGQAGPKTCAFAAGDAAATRAKFATLLQRLQQRPVTIDTPMGAMPFSYASALESIALQLDATRPIPYLAAGWTGLGSQLQQLWTGSTATTTAATTAADAPAPAVYQGKEQALGVVCADSANPRSPSAYPAQAALARARSGPLGAYFAWAAEPCATWPATDRDRYDGPWNRPTANPVLVVANTGDPAWPYQGSRAMAQTLSRARLLTVDGYGHTVLANPSGCAAAHEARYLVDGVLPPSDTVCRPDHQPFDTVG</sequence>
<comment type="similarity">
    <text evidence="1">Belongs to the peptidase S33 family.</text>
</comment>
<proteinExistence type="inferred from homology"/>
<evidence type="ECO:0000256" key="3">
    <source>
        <dbReference type="ARBA" id="ARBA00022801"/>
    </source>
</evidence>
<gene>
    <name evidence="7" type="ORF">GCM10010430_29170</name>
</gene>
<keyword evidence="2" id="KW-0732">Signal</keyword>
<dbReference type="InterPro" id="IPR013595">
    <property type="entry name" value="Pept_S33_TAP-like_C"/>
</dbReference>
<feature type="domain" description="AB hydrolase-1" evidence="5">
    <location>
        <begin position="137"/>
        <end position="302"/>
    </location>
</feature>
<dbReference type="Pfam" id="PF08386">
    <property type="entry name" value="Abhydrolase_4"/>
    <property type="match status" value="1"/>
</dbReference>
<comment type="caution">
    <text evidence="7">The sequence shown here is derived from an EMBL/GenBank/DDBJ whole genome shotgun (WGS) entry which is preliminary data.</text>
</comment>
<evidence type="ECO:0000256" key="2">
    <source>
        <dbReference type="ARBA" id="ARBA00022729"/>
    </source>
</evidence>
<dbReference type="Gene3D" id="3.40.50.1820">
    <property type="entry name" value="alpha/beta hydrolase"/>
    <property type="match status" value="1"/>
</dbReference>
<dbReference type="EMBL" id="BAAATR010000011">
    <property type="protein sequence ID" value="GAA2245458.1"/>
    <property type="molecule type" value="Genomic_DNA"/>
</dbReference>
<evidence type="ECO:0000256" key="4">
    <source>
        <dbReference type="SAM" id="MobiDB-lite"/>
    </source>
</evidence>